<sequence length="582" mass="67223">MKTIMKNKIFTLFLCVAMLGSTSCVDDLLNRPSATELPTTLFWNNIDDAEKAMYGVYQGTRTFFNKSYLWDGHSDIMWARSATPTPSVGSSYGAHWNNGWTVVNRANYALFHIEQMLQKFPAENDQKQLLRIKSEIIFLRAIVYFRMIDLWKNIPYYTHILKDNNEAYSLTQTPISEIKDNILKDLDYAKDYLPPIVAEGERGRASRASVYGYMGKIKLYWACWKKNPVYPEDLNLTEAEQYYKAAAIDFAEVMKPVYGRKLYKDGAPGISISPFYYDLFDGRNEYSEEIIFATSNAGPNFGQGLGDTYIYDFGTRSTGAGGSNVTPNLRLVNRYQMINTGDYAPALIPNSNETLSGGACNPESYKGRDYRLFATVMWDGQKMLRLSDDGMKVGPDSMIFKYKQGDNVTYINAQAANSGYIFRKFVRQYAFGPREEGQQDTYLMRLPDLWLMYCEAVNEYNNGPTDECFELINKIRRRAALPDLDKTKFNTRDTFFKAIEQERIIELIAEGHRFFDIRRWKIAEEVWPQPNGFEYVNTWGEKQGANQFLNATDRDFLRYYIFQIPTGEITKNPRLQQNDCWL</sequence>
<dbReference type="EMBL" id="FLUM01000003">
    <property type="protein sequence ID" value="SBW03636.1"/>
    <property type="molecule type" value="Genomic_DNA"/>
</dbReference>
<dbReference type="Pfam" id="PF07980">
    <property type="entry name" value="SusD_RagB"/>
    <property type="match status" value="1"/>
</dbReference>
<dbReference type="InterPro" id="IPR011990">
    <property type="entry name" value="TPR-like_helical_dom_sf"/>
</dbReference>
<comment type="subcellular location">
    <subcellularLocation>
        <location evidence="1">Cell outer membrane</location>
    </subcellularLocation>
</comment>
<evidence type="ECO:0000256" key="2">
    <source>
        <dbReference type="ARBA" id="ARBA00006275"/>
    </source>
</evidence>
<evidence type="ECO:0000256" key="3">
    <source>
        <dbReference type="ARBA" id="ARBA00022729"/>
    </source>
</evidence>
<keyword evidence="3 6" id="KW-0732">Signal</keyword>
<dbReference type="GO" id="GO:0009279">
    <property type="term" value="C:cell outer membrane"/>
    <property type="evidence" value="ECO:0007669"/>
    <property type="project" value="UniProtKB-SubCell"/>
</dbReference>
<accession>A0A212JVZ9</accession>
<evidence type="ECO:0000256" key="1">
    <source>
        <dbReference type="ARBA" id="ARBA00004442"/>
    </source>
</evidence>
<evidence type="ECO:0000313" key="9">
    <source>
        <dbReference type="EMBL" id="SBW03636.1"/>
    </source>
</evidence>
<feature type="signal peptide" evidence="6">
    <location>
        <begin position="1"/>
        <end position="26"/>
    </location>
</feature>
<dbReference type="Pfam" id="PF14322">
    <property type="entry name" value="SusD-like_3"/>
    <property type="match status" value="1"/>
</dbReference>
<dbReference type="Gene3D" id="1.25.40.390">
    <property type="match status" value="1"/>
</dbReference>
<dbReference type="PROSITE" id="PS51257">
    <property type="entry name" value="PROKAR_LIPOPROTEIN"/>
    <property type="match status" value="1"/>
</dbReference>
<reference evidence="9" key="1">
    <citation type="submission" date="2016-04" db="EMBL/GenBank/DDBJ databases">
        <authorList>
            <person name="Evans L.H."/>
            <person name="Alamgir A."/>
            <person name="Owens N."/>
            <person name="Weber N.D."/>
            <person name="Virtaneva K."/>
            <person name="Barbian K."/>
            <person name="Babar A."/>
            <person name="Rosenke K."/>
        </authorList>
    </citation>
    <scope>NUCLEOTIDE SEQUENCE</scope>
    <source>
        <strain evidence="9">86-1</strain>
    </source>
</reference>
<keyword evidence="5" id="KW-0998">Cell outer membrane</keyword>
<dbReference type="InterPro" id="IPR033985">
    <property type="entry name" value="SusD-like_N"/>
</dbReference>
<protein>
    <submittedName>
        <fullName evidence="9">RagB/SusD domain protein</fullName>
    </submittedName>
</protein>
<evidence type="ECO:0000256" key="6">
    <source>
        <dbReference type="SAM" id="SignalP"/>
    </source>
</evidence>
<evidence type="ECO:0000256" key="5">
    <source>
        <dbReference type="ARBA" id="ARBA00023237"/>
    </source>
</evidence>
<dbReference type="InterPro" id="IPR012944">
    <property type="entry name" value="SusD_RagB_dom"/>
</dbReference>
<organism evidence="9">
    <name type="scientific">uncultured Dysgonomonas sp</name>
    <dbReference type="NCBI Taxonomy" id="206096"/>
    <lineage>
        <taxon>Bacteria</taxon>
        <taxon>Pseudomonadati</taxon>
        <taxon>Bacteroidota</taxon>
        <taxon>Bacteroidia</taxon>
        <taxon>Bacteroidales</taxon>
        <taxon>Dysgonomonadaceae</taxon>
        <taxon>Dysgonomonas</taxon>
        <taxon>environmental samples</taxon>
    </lineage>
</organism>
<feature type="chain" id="PRO_5012262046" evidence="6">
    <location>
        <begin position="27"/>
        <end position="582"/>
    </location>
</feature>
<dbReference type="SUPFAM" id="SSF48452">
    <property type="entry name" value="TPR-like"/>
    <property type="match status" value="1"/>
</dbReference>
<name>A0A212JVZ9_9BACT</name>
<comment type="similarity">
    <text evidence="2">Belongs to the SusD family.</text>
</comment>
<proteinExistence type="inferred from homology"/>
<evidence type="ECO:0000256" key="4">
    <source>
        <dbReference type="ARBA" id="ARBA00023136"/>
    </source>
</evidence>
<evidence type="ECO:0000259" key="8">
    <source>
        <dbReference type="Pfam" id="PF14322"/>
    </source>
</evidence>
<dbReference type="AlphaFoldDB" id="A0A212JVZ9"/>
<gene>
    <name evidence="9" type="ORF">KL86DYS1_30628</name>
</gene>
<evidence type="ECO:0000259" key="7">
    <source>
        <dbReference type="Pfam" id="PF07980"/>
    </source>
</evidence>
<keyword evidence="4" id="KW-0472">Membrane</keyword>
<feature type="domain" description="SusD-like N-terminal" evidence="8">
    <location>
        <begin position="89"/>
        <end position="219"/>
    </location>
</feature>
<feature type="domain" description="RagB/SusD" evidence="7">
    <location>
        <begin position="289"/>
        <end position="581"/>
    </location>
</feature>